<dbReference type="InterPro" id="IPR018261">
    <property type="entry name" value="Ribosomal_bL27_CS"/>
</dbReference>
<proteinExistence type="inferred from homology"/>
<dbReference type="GO" id="GO:0003735">
    <property type="term" value="F:structural constituent of ribosome"/>
    <property type="evidence" value="ECO:0007669"/>
    <property type="project" value="InterPro"/>
</dbReference>
<evidence type="ECO:0000256" key="1">
    <source>
        <dbReference type="ARBA" id="ARBA00010797"/>
    </source>
</evidence>
<evidence type="ECO:0000256" key="5">
    <source>
        <dbReference type="ARBA" id="ARBA00035477"/>
    </source>
</evidence>
<dbReference type="EMBL" id="MGKV01000005">
    <property type="protein sequence ID" value="OGN32494.1"/>
    <property type="molecule type" value="Genomic_DNA"/>
</dbReference>
<dbReference type="Proteomes" id="UP000177609">
    <property type="component" value="Unassembled WGS sequence"/>
</dbReference>
<comment type="similarity">
    <text evidence="1">Belongs to the bacterial ribosomal protein bL27 family.</text>
</comment>
<accession>A0A1F8H4H6</accession>
<organism evidence="6 7">
    <name type="scientific">Candidatus Yanofskybacteria bacterium RIFCSPLOWO2_02_FULL_45_18</name>
    <dbReference type="NCBI Taxonomy" id="1802707"/>
    <lineage>
        <taxon>Bacteria</taxon>
        <taxon>Candidatus Yanofskyibacteriota</taxon>
    </lineage>
</organism>
<evidence type="ECO:0000313" key="7">
    <source>
        <dbReference type="Proteomes" id="UP000177609"/>
    </source>
</evidence>
<evidence type="ECO:0000313" key="6">
    <source>
        <dbReference type="EMBL" id="OGN32494.1"/>
    </source>
</evidence>
<dbReference type="SUPFAM" id="SSF110324">
    <property type="entry name" value="Ribosomal L27 protein-like"/>
    <property type="match status" value="1"/>
</dbReference>
<dbReference type="PROSITE" id="PS00831">
    <property type="entry name" value="RIBOSOMAL_L27"/>
    <property type="match status" value="1"/>
</dbReference>
<dbReference type="NCBIfam" id="TIGR00062">
    <property type="entry name" value="L27"/>
    <property type="match status" value="1"/>
</dbReference>
<sequence>MAHTKAIGSTQLGRDSRPKYLGVKLFDGQAARPGSIIIRQRGSKFIAGQGVRTGSDYTLYAVADGKVKFTTVKKKNYDGSRRLVKIVNVIAVQ</sequence>
<evidence type="ECO:0000256" key="3">
    <source>
        <dbReference type="ARBA" id="ARBA00023274"/>
    </source>
</evidence>
<dbReference type="STRING" id="1802707.A3J01_02660"/>
<keyword evidence="3" id="KW-0687">Ribonucleoprotein</keyword>
<keyword evidence="2 6" id="KW-0689">Ribosomal protein</keyword>
<protein>
    <recommendedName>
        <fullName evidence="4">Large ribosomal subunit protein bL27</fullName>
    </recommendedName>
    <alternativeName>
        <fullName evidence="5">50S ribosomal protein L27</fullName>
    </alternativeName>
</protein>
<dbReference type="FunFam" id="2.40.50.100:FF:000060">
    <property type="entry name" value="Apicoplast ribosomal protein L27"/>
    <property type="match status" value="1"/>
</dbReference>
<comment type="caution">
    <text evidence="6">The sequence shown here is derived from an EMBL/GenBank/DDBJ whole genome shotgun (WGS) entry which is preliminary data.</text>
</comment>
<reference evidence="6 7" key="1">
    <citation type="journal article" date="2016" name="Nat. Commun.">
        <title>Thousands of microbial genomes shed light on interconnected biogeochemical processes in an aquifer system.</title>
        <authorList>
            <person name="Anantharaman K."/>
            <person name="Brown C.T."/>
            <person name="Hug L.A."/>
            <person name="Sharon I."/>
            <person name="Castelle C.J."/>
            <person name="Probst A.J."/>
            <person name="Thomas B.C."/>
            <person name="Singh A."/>
            <person name="Wilkins M.J."/>
            <person name="Karaoz U."/>
            <person name="Brodie E.L."/>
            <person name="Williams K.H."/>
            <person name="Hubbard S.S."/>
            <person name="Banfield J.F."/>
        </authorList>
    </citation>
    <scope>NUCLEOTIDE SEQUENCE [LARGE SCALE GENOMIC DNA]</scope>
</reference>
<dbReference type="PANTHER" id="PTHR15893:SF0">
    <property type="entry name" value="LARGE RIBOSOMAL SUBUNIT PROTEIN BL27M"/>
    <property type="match status" value="1"/>
</dbReference>
<dbReference type="GO" id="GO:0022625">
    <property type="term" value="C:cytosolic large ribosomal subunit"/>
    <property type="evidence" value="ECO:0007669"/>
    <property type="project" value="TreeGrafter"/>
</dbReference>
<dbReference type="InterPro" id="IPR001684">
    <property type="entry name" value="Ribosomal_bL27"/>
</dbReference>
<dbReference type="Gene3D" id="2.40.50.100">
    <property type="match status" value="1"/>
</dbReference>
<evidence type="ECO:0000256" key="4">
    <source>
        <dbReference type="ARBA" id="ARBA00035175"/>
    </source>
</evidence>
<evidence type="ECO:0000256" key="2">
    <source>
        <dbReference type="ARBA" id="ARBA00022980"/>
    </source>
</evidence>
<name>A0A1F8H4H6_9BACT</name>
<dbReference type="AlphaFoldDB" id="A0A1F8H4H6"/>
<dbReference type="PANTHER" id="PTHR15893">
    <property type="entry name" value="RIBOSOMAL PROTEIN L27"/>
    <property type="match status" value="1"/>
</dbReference>
<gene>
    <name evidence="6" type="ORF">A3J01_02660</name>
</gene>
<dbReference type="GO" id="GO:0006412">
    <property type="term" value="P:translation"/>
    <property type="evidence" value="ECO:0007669"/>
    <property type="project" value="InterPro"/>
</dbReference>
<dbReference type="PRINTS" id="PR00063">
    <property type="entry name" value="RIBOSOMALL27"/>
</dbReference>
<dbReference type="Pfam" id="PF01016">
    <property type="entry name" value="Ribosomal_L27"/>
    <property type="match status" value="1"/>
</dbReference>